<dbReference type="Pfam" id="PF08349">
    <property type="entry name" value="DUF1722"/>
    <property type="match status" value="1"/>
</dbReference>
<reference evidence="2 3" key="1">
    <citation type="journal article" date="2017" name="ISME J.">
        <title>Energy and carbon metabolisms in a deep terrestrial subsurface fluid microbial community.</title>
        <authorList>
            <person name="Momper L."/>
            <person name="Jungbluth S.P."/>
            <person name="Lee M.D."/>
            <person name="Amend J.P."/>
        </authorList>
    </citation>
    <scope>NUCLEOTIDE SEQUENCE [LARGE SCALE GENOMIC DNA]</scope>
    <source>
        <strain evidence="2">SURF_29</strain>
    </source>
</reference>
<evidence type="ECO:0000313" key="2">
    <source>
        <dbReference type="EMBL" id="RJO61018.1"/>
    </source>
</evidence>
<dbReference type="Pfam" id="PF04463">
    <property type="entry name" value="2-thiour_desulf"/>
    <property type="match status" value="1"/>
</dbReference>
<dbReference type="Proteomes" id="UP000285655">
    <property type="component" value="Unassembled WGS sequence"/>
</dbReference>
<evidence type="ECO:0000259" key="1">
    <source>
        <dbReference type="Pfam" id="PF08349"/>
    </source>
</evidence>
<dbReference type="PANTHER" id="PTHR30087">
    <property type="entry name" value="INNER MEMBRANE PROTEIN"/>
    <property type="match status" value="1"/>
</dbReference>
<sequence length="316" mass="36530">MEEKIKLGISRCLLGENVRYDGGHKLDHYLKETLGMYVDWVGVCPEVEYGLPVPREAMRLVGDAASPRLLTIRTKIDHTDGMKRWADKRLKELEKENLCGFIFKSRSPSSGIRGVKVYGETGVSSKSGAGIFGGAFLKYFPLLPAEDDGRLQDPPLRENFIERIFVYRRWLDFIADDRLLKGLVSFHTDHKLLLMAHSTEHYRELGKLVAVGKRYKRAELLNEYIVQMMDGLKLLATVKKNTNVLMHIMGYFRNDLSGEEKQELIEIINNYHKGLIPLIVPVTLLRHYVNKFDEPYLKRQYYLNPHPVELMLRNHV</sequence>
<proteinExistence type="predicted"/>
<dbReference type="InterPro" id="IPR017087">
    <property type="entry name" value="UCP037004"/>
</dbReference>
<organism evidence="2 3">
    <name type="scientific">candidate division WS5 bacterium</name>
    <dbReference type="NCBI Taxonomy" id="2093353"/>
    <lineage>
        <taxon>Bacteria</taxon>
        <taxon>candidate division WS5</taxon>
    </lineage>
</organism>
<dbReference type="PANTHER" id="PTHR30087:SF0">
    <property type="entry name" value="INNER MEMBRANE PROTEIN"/>
    <property type="match status" value="1"/>
</dbReference>
<dbReference type="InterPro" id="IPR013560">
    <property type="entry name" value="DUF1722"/>
</dbReference>
<dbReference type="EMBL" id="QZJW01000033">
    <property type="protein sequence ID" value="RJO61018.1"/>
    <property type="molecule type" value="Genomic_DNA"/>
</dbReference>
<feature type="domain" description="DUF1722" evidence="1">
    <location>
        <begin position="191"/>
        <end position="307"/>
    </location>
</feature>
<protein>
    <submittedName>
        <fullName evidence="2">DUF1722 domain-containing protein</fullName>
    </submittedName>
</protein>
<dbReference type="PIRSF" id="PIRSF037004">
    <property type="entry name" value="UCP037004"/>
    <property type="match status" value="1"/>
</dbReference>
<comment type="caution">
    <text evidence="2">The sequence shown here is derived from an EMBL/GenBank/DDBJ whole genome shotgun (WGS) entry which is preliminary data.</text>
</comment>
<name>A0A419DD39_9BACT</name>
<dbReference type="InterPro" id="IPR007553">
    <property type="entry name" value="2-thiour_desulf"/>
</dbReference>
<gene>
    <name evidence="2" type="ORF">C4544_03895</name>
</gene>
<evidence type="ECO:0000313" key="3">
    <source>
        <dbReference type="Proteomes" id="UP000285655"/>
    </source>
</evidence>
<dbReference type="AlphaFoldDB" id="A0A419DD39"/>
<accession>A0A419DD39</accession>